<organism evidence="1 2">
    <name type="scientific">Geodia barretti</name>
    <name type="common">Barrett's horny sponge</name>
    <dbReference type="NCBI Taxonomy" id="519541"/>
    <lineage>
        <taxon>Eukaryota</taxon>
        <taxon>Metazoa</taxon>
        <taxon>Porifera</taxon>
        <taxon>Demospongiae</taxon>
        <taxon>Heteroscleromorpha</taxon>
        <taxon>Tetractinellida</taxon>
        <taxon>Astrophorina</taxon>
        <taxon>Geodiidae</taxon>
        <taxon>Geodia</taxon>
    </lineage>
</organism>
<evidence type="ECO:0000313" key="2">
    <source>
        <dbReference type="Proteomes" id="UP001174909"/>
    </source>
</evidence>
<feature type="non-terminal residue" evidence="1">
    <location>
        <position position="100"/>
    </location>
</feature>
<keyword evidence="2" id="KW-1185">Reference proteome</keyword>
<proteinExistence type="predicted"/>
<accession>A0AA35RRY3</accession>
<reference evidence="1" key="1">
    <citation type="submission" date="2023-03" db="EMBL/GenBank/DDBJ databases">
        <authorList>
            <person name="Steffen K."/>
            <person name="Cardenas P."/>
        </authorList>
    </citation>
    <scope>NUCLEOTIDE SEQUENCE</scope>
</reference>
<dbReference type="Proteomes" id="UP001174909">
    <property type="component" value="Unassembled WGS sequence"/>
</dbReference>
<gene>
    <name evidence="1" type="ORF">GBAR_LOCUS9458</name>
</gene>
<dbReference type="AlphaFoldDB" id="A0AA35RRY3"/>
<sequence>HTLTGLTNGRTYTISIVATSSTDLVSESVATTAVRLVPSALVLHTSPTATDTTITIAGSAPSGSVVTRFMVHWQRDTSVGCSNINQQSFTVNQGFSVQQK</sequence>
<comment type="caution">
    <text evidence="1">The sequence shown here is derived from an EMBL/GenBank/DDBJ whole genome shotgun (WGS) entry which is preliminary data.</text>
</comment>
<protein>
    <recommendedName>
        <fullName evidence="3">Fibronectin type-III domain-containing protein</fullName>
    </recommendedName>
</protein>
<evidence type="ECO:0000313" key="1">
    <source>
        <dbReference type="EMBL" id="CAI8015227.1"/>
    </source>
</evidence>
<name>A0AA35RRY3_GEOBA</name>
<evidence type="ECO:0008006" key="3">
    <source>
        <dbReference type="Google" id="ProtNLM"/>
    </source>
</evidence>
<dbReference type="EMBL" id="CASHTH010001429">
    <property type="protein sequence ID" value="CAI8015227.1"/>
    <property type="molecule type" value="Genomic_DNA"/>
</dbReference>